<dbReference type="Pfam" id="PF24714">
    <property type="entry name" value="TOR1L1_N"/>
    <property type="match status" value="1"/>
</dbReference>
<dbReference type="AlphaFoldDB" id="A0A6P5X1U8"/>
<dbReference type="PANTHER" id="PTHR31355">
    <property type="entry name" value="MICROTUBULE-ASSOCIATED PROTEIN TORTIFOLIA1"/>
    <property type="match status" value="1"/>
</dbReference>
<reference evidence="3" key="1">
    <citation type="submission" date="2025-08" db="UniProtKB">
        <authorList>
            <consortium name="RefSeq"/>
        </authorList>
    </citation>
    <scope>IDENTIFICATION</scope>
    <source>
        <tissue evidence="3">Fruit stalk</tissue>
    </source>
</reference>
<dbReference type="KEGG" id="dzi:111279633"/>
<dbReference type="InterPro" id="IPR033337">
    <property type="entry name" value="TORTIFOLIA1/SINE1-2"/>
</dbReference>
<dbReference type="Proteomes" id="UP000515121">
    <property type="component" value="Unplaced"/>
</dbReference>
<evidence type="ECO:0000313" key="3">
    <source>
        <dbReference type="RefSeq" id="XP_022722335.1"/>
    </source>
</evidence>
<name>A0A6P5X1U8_DURZI</name>
<dbReference type="InterPro" id="IPR057600">
    <property type="entry name" value="TORTIFOLIA1/SINE1-2_N"/>
</dbReference>
<dbReference type="GO" id="GO:0010031">
    <property type="term" value="P:circumnutation"/>
    <property type="evidence" value="ECO:0007669"/>
    <property type="project" value="TreeGrafter"/>
</dbReference>
<keyword evidence="2" id="KW-1185">Reference proteome</keyword>
<evidence type="ECO:0000313" key="2">
    <source>
        <dbReference type="Proteomes" id="UP000515121"/>
    </source>
</evidence>
<dbReference type="GO" id="GO:0010005">
    <property type="term" value="C:cortical microtubule, transverse to long axis"/>
    <property type="evidence" value="ECO:0007669"/>
    <property type="project" value="TreeGrafter"/>
</dbReference>
<sequence length="159" mass="17633">MAKMVECATDPPLAAFQKLCPRTCKLLNNQNFMAKASLLAVVASLSQEGAIAPQSLESLRQSIHERLGSTDWMMRKAATDITDAITDYSAAATIGFATAAQSITPKYAAKDSHIKLGVFNNKASCYSSIMWRTVLWVCCLLYFNSRWQFWCPSRSTIHD</sequence>
<dbReference type="GO" id="GO:0009826">
    <property type="term" value="P:unidimensional cell growth"/>
    <property type="evidence" value="ECO:0007669"/>
    <property type="project" value="TreeGrafter"/>
</dbReference>
<evidence type="ECO:0000259" key="1">
    <source>
        <dbReference type="Pfam" id="PF24714"/>
    </source>
</evidence>
<dbReference type="RefSeq" id="XP_022722335.1">
    <property type="nucleotide sequence ID" value="XM_022866600.1"/>
</dbReference>
<dbReference type="GO" id="GO:0008017">
    <property type="term" value="F:microtubule binding"/>
    <property type="evidence" value="ECO:0007669"/>
    <property type="project" value="InterPro"/>
</dbReference>
<feature type="domain" description="TORTIFOLIA1/SINE1-2 N-terminal" evidence="1">
    <location>
        <begin position="1"/>
        <end position="89"/>
    </location>
</feature>
<dbReference type="OrthoDB" id="27325at2759"/>
<proteinExistence type="predicted"/>
<organism evidence="2 3">
    <name type="scientific">Durio zibethinus</name>
    <name type="common">Durian</name>
    <dbReference type="NCBI Taxonomy" id="66656"/>
    <lineage>
        <taxon>Eukaryota</taxon>
        <taxon>Viridiplantae</taxon>
        <taxon>Streptophyta</taxon>
        <taxon>Embryophyta</taxon>
        <taxon>Tracheophyta</taxon>
        <taxon>Spermatophyta</taxon>
        <taxon>Magnoliopsida</taxon>
        <taxon>eudicotyledons</taxon>
        <taxon>Gunneridae</taxon>
        <taxon>Pentapetalae</taxon>
        <taxon>rosids</taxon>
        <taxon>malvids</taxon>
        <taxon>Malvales</taxon>
        <taxon>Malvaceae</taxon>
        <taxon>Helicteroideae</taxon>
        <taxon>Durio</taxon>
    </lineage>
</organism>
<protein>
    <submittedName>
        <fullName evidence="3">Microtubule-associated protein TORTIFOLIA1-like isoform X1</fullName>
    </submittedName>
</protein>
<dbReference type="PANTHER" id="PTHR31355:SF7">
    <property type="entry name" value="MICROTUBULE-ASSOCIATED PROTEIN TORTIFOLIA1"/>
    <property type="match status" value="1"/>
</dbReference>
<dbReference type="GeneID" id="111279633"/>
<accession>A0A6P5X1U8</accession>
<gene>
    <name evidence="3" type="primary">LOC111279633</name>
</gene>